<feature type="compositionally biased region" description="Polar residues" evidence="5">
    <location>
        <begin position="23"/>
        <end position="36"/>
    </location>
</feature>
<dbReference type="GeneID" id="38777459"/>
<dbReference type="CDD" id="cd05117">
    <property type="entry name" value="STKc_CAMK"/>
    <property type="match status" value="1"/>
</dbReference>
<dbReference type="FunFam" id="3.30.200.20:FF:000042">
    <property type="entry name" value="Aurora kinase A"/>
    <property type="match status" value="1"/>
</dbReference>
<comment type="caution">
    <text evidence="8">The sequence shown here is derived from an EMBL/GenBank/DDBJ whole genome shotgun (WGS) entry which is preliminary data.</text>
</comment>
<keyword evidence="8" id="KW-0418">Kinase</keyword>
<comment type="similarity">
    <text evidence="1">Belongs to the protein kinase superfamily. CAMK Ser/Thr protein kinase family. CHEK2 subfamily.</text>
</comment>
<dbReference type="Pfam" id="PF00498">
    <property type="entry name" value="FHA"/>
    <property type="match status" value="1"/>
</dbReference>
<dbReference type="InParanoid" id="A0A401GED4"/>
<feature type="region of interest" description="Disordered" evidence="5">
    <location>
        <begin position="494"/>
        <end position="652"/>
    </location>
</feature>
<dbReference type="STRING" id="139825.A0A401GED4"/>
<evidence type="ECO:0000313" key="9">
    <source>
        <dbReference type="Proteomes" id="UP000287166"/>
    </source>
</evidence>
<dbReference type="SMART" id="SM00240">
    <property type="entry name" value="FHA"/>
    <property type="match status" value="1"/>
</dbReference>
<dbReference type="Proteomes" id="UP000287166">
    <property type="component" value="Unassembled WGS sequence"/>
</dbReference>
<dbReference type="PROSITE" id="PS50011">
    <property type="entry name" value="PROTEIN_KINASE_DOM"/>
    <property type="match status" value="1"/>
</dbReference>
<dbReference type="InterPro" id="IPR008984">
    <property type="entry name" value="SMAD_FHA_dom_sf"/>
</dbReference>
<feature type="region of interest" description="Disordered" evidence="5">
    <location>
        <begin position="1"/>
        <end position="41"/>
    </location>
</feature>
<dbReference type="InterPro" id="IPR000719">
    <property type="entry name" value="Prot_kinase_dom"/>
</dbReference>
<name>A0A401GED4_9APHY</name>
<dbReference type="GO" id="GO:0004672">
    <property type="term" value="F:protein kinase activity"/>
    <property type="evidence" value="ECO:0007669"/>
    <property type="project" value="InterPro"/>
</dbReference>
<dbReference type="PROSITE" id="PS00108">
    <property type="entry name" value="PROTEIN_KINASE_ST"/>
    <property type="match status" value="1"/>
</dbReference>
<dbReference type="InterPro" id="IPR017441">
    <property type="entry name" value="Protein_kinase_ATP_BS"/>
</dbReference>
<organism evidence="8 9">
    <name type="scientific">Sparassis crispa</name>
    <dbReference type="NCBI Taxonomy" id="139825"/>
    <lineage>
        <taxon>Eukaryota</taxon>
        <taxon>Fungi</taxon>
        <taxon>Dikarya</taxon>
        <taxon>Basidiomycota</taxon>
        <taxon>Agaricomycotina</taxon>
        <taxon>Agaricomycetes</taxon>
        <taxon>Polyporales</taxon>
        <taxon>Sparassidaceae</taxon>
        <taxon>Sparassis</taxon>
    </lineage>
</organism>
<feature type="compositionally biased region" description="Acidic residues" evidence="5">
    <location>
        <begin position="576"/>
        <end position="585"/>
    </location>
</feature>
<dbReference type="SUPFAM" id="SSF56112">
    <property type="entry name" value="Protein kinase-like (PK-like)"/>
    <property type="match status" value="1"/>
</dbReference>
<dbReference type="InterPro" id="IPR011009">
    <property type="entry name" value="Kinase-like_dom_sf"/>
</dbReference>
<dbReference type="PANTHER" id="PTHR24347">
    <property type="entry name" value="SERINE/THREONINE-PROTEIN KINASE"/>
    <property type="match status" value="1"/>
</dbReference>
<dbReference type="PROSITE" id="PS00107">
    <property type="entry name" value="PROTEIN_KINASE_ATP"/>
    <property type="match status" value="1"/>
</dbReference>
<feature type="binding site" evidence="4">
    <location>
        <position position="207"/>
    </location>
    <ligand>
        <name>ATP</name>
        <dbReference type="ChEBI" id="CHEBI:30616"/>
    </ligand>
</feature>
<evidence type="ECO:0000256" key="2">
    <source>
        <dbReference type="ARBA" id="ARBA00022741"/>
    </source>
</evidence>
<evidence type="ECO:0000259" key="7">
    <source>
        <dbReference type="PROSITE" id="PS50011"/>
    </source>
</evidence>
<evidence type="ECO:0000256" key="4">
    <source>
        <dbReference type="PROSITE-ProRule" id="PRU10141"/>
    </source>
</evidence>
<dbReference type="InterPro" id="IPR008271">
    <property type="entry name" value="Ser/Thr_kinase_AS"/>
</dbReference>
<reference evidence="8 9" key="1">
    <citation type="journal article" date="2018" name="Sci. Rep.">
        <title>Genome sequence of the cauliflower mushroom Sparassis crispa (Hanabiratake) and its association with beneficial usage.</title>
        <authorList>
            <person name="Kiyama R."/>
            <person name="Furutani Y."/>
            <person name="Kawaguchi K."/>
            <person name="Nakanishi T."/>
        </authorList>
    </citation>
    <scope>NUCLEOTIDE SEQUENCE [LARGE SCALE GENOMIC DNA]</scope>
</reference>
<dbReference type="Pfam" id="PF00069">
    <property type="entry name" value="Pkinase"/>
    <property type="match status" value="1"/>
</dbReference>
<proteinExistence type="inferred from homology"/>
<evidence type="ECO:0000256" key="5">
    <source>
        <dbReference type="SAM" id="MobiDB-lite"/>
    </source>
</evidence>
<feature type="region of interest" description="Disordered" evidence="5">
    <location>
        <begin position="458"/>
        <end position="482"/>
    </location>
</feature>
<feature type="compositionally biased region" description="Basic and acidic residues" evidence="5">
    <location>
        <begin position="540"/>
        <end position="549"/>
    </location>
</feature>
<keyword evidence="2 4" id="KW-0547">Nucleotide-binding</keyword>
<dbReference type="AlphaFoldDB" id="A0A401GED4"/>
<dbReference type="Gene3D" id="2.60.200.20">
    <property type="match status" value="1"/>
</dbReference>
<dbReference type="FunFam" id="1.10.510.10:FF:000571">
    <property type="entry name" value="Maternal embryonic leucine zipper kinase"/>
    <property type="match status" value="1"/>
</dbReference>
<sequence length="652" mass="71810">MMQPPTDPRPDAMVTDGEDESQATEQPTQSTQQVDPSQHDDDAMDAHLWGYLLPCNPNLYRVDFHKMKLTYTIGRNREAHLNDVVLPGMKISNYHCKISWDGKDSRDAAVTVHDLSSNGTFINGERIGKGKHWILKEGNEVAFGTSSPQPANGGLEDYRFVYRHLAGGPPLEGLYAHYQLHAELGKGSFATVMKAMNRDNGKWYAVKIIQSNKLLSKDQADPHNSEHAKLVREISILESLSHENICQLKEVFFEESNINIVLEFVSGGDLLDYILARDGLSEPEAQHITYQICDALAYIHNRGIAHRDLKPENVLLTSDTPPVVKVADFGLAKAIDSCTMLRTMCGTPCYLAPEVVQQEDNEGYSALVDSWSVGVIVFSMLTAANAFLGEDAGVDIRHRIRTRVIDWQMLHGKGVSAEAEDFIRKLLEVRPEQRMSLTAARMHPWLAGQARARGLTAQAQAGVQPGPSNLLPEASMSSQHSESMILDASMEDAADPPVLGSQASNIGNMPGAYPSSQTGREGLRGAPLQRRSQVLAAEEDQQRVFVHSDGEEDNTPVRKRKAGSLDFNASLTPMREEEEEEEEEVPPPVTGRKKVRGTERGGPTVRPRRGKGAGGRVPATPSKRNGVRALDDEAPRRSTRLTATPQKGVRRG</sequence>
<evidence type="ECO:0000256" key="1">
    <source>
        <dbReference type="ARBA" id="ARBA00005575"/>
    </source>
</evidence>
<keyword evidence="9" id="KW-1185">Reference proteome</keyword>
<dbReference type="PROSITE" id="PS50006">
    <property type="entry name" value="FHA_DOMAIN"/>
    <property type="match status" value="1"/>
</dbReference>
<evidence type="ECO:0000259" key="6">
    <source>
        <dbReference type="PROSITE" id="PS50006"/>
    </source>
</evidence>
<dbReference type="FunCoup" id="A0A401GED4">
    <property type="interactions" value="510"/>
</dbReference>
<dbReference type="SUPFAM" id="SSF49879">
    <property type="entry name" value="SMAD/FHA domain"/>
    <property type="match status" value="1"/>
</dbReference>
<dbReference type="RefSeq" id="XP_027611455.1">
    <property type="nucleotide sequence ID" value="XM_027755654.1"/>
</dbReference>
<dbReference type="InterPro" id="IPR000253">
    <property type="entry name" value="FHA_dom"/>
</dbReference>
<dbReference type="Gene3D" id="1.10.510.10">
    <property type="entry name" value="Transferase(Phosphotransferase) domain 1"/>
    <property type="match status" value="1"/>
</dbReference>
<dbReference type="OrthoDB" id="10252171at2759"/>
<evidence type="ECO:0000313" key="8">
    <source>
        <dbReference type="EMBL" id="GBE80542.1"/>
    </source>
</evidence>
<dbReference type="SMART" id="SM00220">
    <property type="entry name" value="S_TKc"/>
    <property type="match status" value="1"/>
</dbReference>
<dbReference type="EMBL" id="BFAD01000003">
    <property type="protein sequence ID" value="GBE80542.1"/>
    <property type="molecule type" value="Genomic_DNA"/>
</dbReference>
<keyword evidence="3 4" id="KW-0067">ATP-binding</keyword>
<feature type="domain" description="Protein kinase" evidence="7">
    <location>
        <begin position="178"/>
        <end position="446"/>
    </location>
</feature>
<keyword evidence="8" id="KW-0808">Transferase</keyword>
<accession>A0A401GED4</accession>
<evidence type="ECO:0000256" key="3">
    <source>
        <dbReference type="ARBA" id="ARBA00022840"/>
    </source>
</evidence>
<dbReference type="GO" id="GO:0005524">
    <property type="term" value="F:ATP binding"/>
    <property type="evidence" value="ECO:0007669"/>
    <property type="project" value="UniProtKB-UniRule"/>
</dbReference>
<feature type="domain" description="FHA" evidence="6">
    <location>
        <begin position="71"/>
        <end position="127"/>
    </location>
</feature>
<protein>
    <submittedName>
        <fullName evidence="8">Serine/threonine-protein kinase cds1</fullName>
    </submittedName>
</protein>
<gene>
    <name evidence="8" type="ORF">SCP_0302570</name>
</gene>